<feature type="binding site" evidence="4">
    <location>
        <position position="138"/>
    </location>
    <ligand>
        <name>pyridoxal 5'-phosphate</name>
        <dbReference type="ChEBI" id="CHEBI:597326"/>
    </ligand>
</feature>
<dbReference type="NCBIfam" id="TIGR03246">
    <property type="entry name" value="arg_catab_astC"/>
    <property type="match status" value="1"/>
</dbReference>
<dbReference type="AlphaFoldDB" id="A0A2P5SWU7"/>
<dbReference type="Pfam" id="PF00202">
    <property type="entry name" value="Aminotran_3"/>
    <property type="match status" value="1"/>
</dbReference>
<feature type="binding site" evidence="4">
    <location>
        <begin position="105"/>
        <end position="106"/>
    </location>
    <ligand>
        <name>pyridoxal 5'-phosphate</name>
        <dbReference type="ChEBI" id="CHEBI:597326"/>
    </ligand>
</feature>
<dbReference type="RefSeq" id="WP_136129982.1">
    <property type="nucleotide sequence ID" value="NZ_PDKU01000001.1"/>
</dbReference>
<dbReference type="OrthoDB" id="9801052at2"/>
<dbReference type="NCBIfam" id="NF003468">
    <property type="entry name" value="PRK05093.1"/>
    <property type="match status" value="1"/>
</dbReference>
<dbReference type="InterPro" id="IPR015421">
    <property type="entry name" value="PyrdxlP-dep_Trfase_major"/>
</dbReference>
<dbReference type="GO" id="GO:0005737">
    <property type="term" value="C:cytoplasm"/>
    <property type="evidence" value="ECO:0007669"/>
    <property type="project" value="UniProtKB-SubCell"/>
</dbReference>
<keyword evidence="2 4" id="KW-0808">Transferase</keyword>
<sequence>MSLKISRQDFDRFMIPVYNPAKFIPTHAKGSIVWDQDGQDYIDFTGGIAVNVLGHAHPILQQTIQEQTSKLWHIGNSYTNEPILRLAKQLINATFADKVFFCNSGAEANETAMKLARKVALDVFGKDKSNILSFNNAFHGRTFFTMTAGGKSDYSKHFEPLPKEIQHGSFNDMQSAVQLINKNTCAVIVEPVQGEGGVIPAKVAFLKKLRELCDKYDALLIFDEIQSGVGRTGSLYAYMYYGVIPDILTTAKALGGGFPIGAVLTKEKLAIVMTVGTHGSTYGGNPLAGALGSKVLELIKKDKIIEGVAERHVWIVEHLKKINKDFNIFKEIRGLGLLIGAVLNEDFKNQANNINILASEFGVMVLVAGPNVVRFTPALNISKKEIELGMQRFAKACASFIQNR</sequence>
<dbReference type="GO" id="GO:0006527">
    <property type="term" value="P:L-arginine catabolic process"/>
    <property type="evidence" value="ECO:0007669"/>
    <property type="project" value="TreeGrafter"/>
</dbReference>
<dbReference type="NCBIfam" id="NF009047">
    <property type="entry name" value="PRK12381.1"/>
    <property type="match status" value="1"/>
</dbReference>
<dbReference type="GO" id="GO:0042802">
    <property type="term" value="F:identical protein binding"/>
    <property type="evidence" value="ECO:0007669"/>
    <property type="project" value="TreeGrafter"/>
</dbReference>
<dbReference type="GO" id="GO:0009016">
    <property type="term" value="F:succinyldiaminopimelate transaminase activity"/>
    <property type="evidence" value="ECO:0007669"/>
    <property type="project" value="UniProtKB-UniRule"/>
</dbReference>
<comment type="pathway">
    <text evidence="4">Amino-acid biosynthesis; L-lysine biosynthesis via DAP pathway; LL-2,6-diaminopimelate from (S)-tetrahydrodipicolinate (succinylase route): step 2/3.</text>
</comment>
<evidence type="ECO:0000313" key="5">
    <source>
        <dbReference type="EMBL" id="PPI86818.1"/>
    </source>
</evidence>
<feature type="binding site" evidence="4">
    <location>
        <position position="280"/>
    </location>
    <ligand>
        <name>N(2)-acetyl-L-ornithine</name>
        <dbReference type="ChEBI" id="CHEBI:57805"/>
    </ligand>
</feature>
<organism evidence="5 6">
    <name type="scientific">Candidatus Pantoea edessiphila</name>
    <dbReference type="NCBI Taxonomy" id="2044610"/>
    <lineage>
        <taxon>Bacteria</taxon>
        <taxon>Pseudomonadati</taxon>
        <taxon>Pseudomonadota</taxon>
        <taxon>Gammaproteobacteria</taxon>
        <taxon>Enterobacterales</taxon>
        <taxon>Erwiniaceae</taxon>
        <taxon>Pantoea</taxon>
    </lineage>
</organism>
<comment type="function">
    <text evidence="4">Involved in both the arginine and lysine biosynthetic pathways.</text>
</comment>
<dbReference type="InterPro" id="IPR049704">
    <property type="entry name" value="Aminotrans_3_PPA_site"/>
</dbReference>
<dbReference type="GO" id="GO:0030170">
    <property type="term" value="F:pyridoxal phosphate binding"/>
    <property type="evidence" value="ECO:0007669"/>
    <property type="project" value="InterPro"/>
</dbReference>
<dbReference type="Gene3D" id="3.90.1150.10">
    <property type="entry name" value="Aspartate Aminotransferase, domain 1"/>
    <property type="match status" value="1"/>
</dbReference>
<dbReference type="GO" id="GO:0003992">
    <property type="term" value="F:N2-acetyl-L-ornithine:2-oxoglutarate 5-aminotransferase activity"/>
    <property type="evidence" value="ECO:0007669"/>
    <property type="project" value="UniProtKB-UniRule"/>
</dbReference>
<comment type="similarity">
    <text evidence="4">Belongs to the class-III pyridoxal-phosphate-dependent aminotransferase family. ArgD subfamily.</text>
</comment>
<feature type="binding site" evidence="4">
    <location>
        <position position="141"/>
    </location>
    <ligand>
        <name>N(2)-acetyl-L-ornithine</name>
        <dbReference type="ChEBI" id="CHEBI:57805"/>
    </ligand>
</feature>
<keyword evidence="4" id="KW-0028">Amino-acid biosynthesis</keyword>
<accession>A0A2P5SWU7</accession>
<dbReference type="PANTHER" id="PTHR11986">
    <property type="entry name" value="AMINOTRANSFERASE CLASS III"/>
    <property type="match status" value="1"/>
</dbReference>
<comment type="subunit">
    <text evidence="4">Homodimer.</text>
</comment>
<feature type="binding site" evidence="4">
    <location>
        <position position="281"/>
    </location>
    <ligand>
        <name>pyridoxal 5'-phosphate</name>
        <dbReference type="ChEBI" id="CHEBI:597326"/>
    </ligand>
</feature>
<dbReference type="InterPro" id="IPR015422">
    <property type="entry name" value="PyrdxlP-dep_Trfase_small"/>
</dbReference>
<comment type="caution">
    <text evidence="5">The sequence shown here is derived from an EMBL/GenBank/DDBJ whole genome shotgun (WGS) entry which is preliminary data.</text>
</comment>
<dbReference type="EMBL" id="PDKU01000001">
    <property type="protein sequence ID" value="PPI86818.1"/>
    <property type="molecule type" value="Genomic_DNA"/>
</dbReference>
<keyword evidence="4" id="KW-0055">Arginine biosynthesis</keyword>
<feature type="binding site" evidence="4">
    <location>
        <begin position="223"/>
        <end position="226"/>
    </location>
    <ligand>
        <name>pyridoxal 5'-phosphate</name>
        <dbReference type="ChEBI" id="CHEBI:597326"/>
    </ligand>
</feature>
<keyword evidence="4" id="KW-0963">Cytoplasm</keyword>
<comment type="cofactor">
    <cofactor evidence="4">
        <name>pyridoxal 5'-phosphate</name>
        <dbReference type="ChEBI" id="CHEBI:597326"/>
    </cofactor>
    <text evidence="4">Binds 1 pyridoxal phosphate per subunit.</text>
</comment>
<dbReference type="FunFam" id="3.40.640.10:FF:000004">
    <property type="entry name" value="Acetylornithine aminotransferase"/>
    <property type="match status" value="1"/>
</dbReference>
<comment type="catalytic activity">
    <reaction evidence="4">
        <text>N-succinyl-(2S,6S)-2,6-diaminopimelate + 2-oxoglutarate = (S)-2-succinylamino-6-oxoheptanedioate + L-glutamate</text>
        <dbReference type="Rhea" id="RHEA:11960"/>
        <dbReference type="ChEBI" id="CHEBI:15685"/>
        <dbReference type="ChEBI" id="CHEBI:16810"/>
        <dbReference type="ChEBI" id="CHEBI:29985"/>
        <dbReference type="ChEBI" id="CHEBI:58087"/>
        <dbReference type="EC" id="2.6.1.17"/>
    </reaction>
</comment>
<dbReference type="EC" id="2.6.1.11" evidence="4"/>
<proteinExistence type="inferred from homology"/>
<dbReference type="InterPro" id="IPR004636">
    <property type="entry name" value="AcOrn/SuccOrn_fam"/>
</dbReference>
<dbReference type="InterPro" id="IPR050103">
    <property type="entry name" value="Class-III_PLP-dep_AT"/>
</dbReference>
<dbReference type="SUPFAM" id="SSF53383">
    <property type="entry name" value="PLP-dependent transferases"/>
    <property type="match status" value="1"/>
</dbReference>
<dbReference type="Gene3D" id="3.40.640.10">
    <property type="entry name" value="Type I PLP-dependent aspartate aminotransferase-like (Major domain)"/>
    <property type="match status" value="1"/>
</dbReference>
<dbReference type="InterPro" id="IPR005814">
    <property type="entry name" value="Aminotrans_3"/>
</dbReference>
<feature type="modified residue" description="N6-(pyridoxal phosphate)lysine" evidence="4">
    <location>
        <position position="252"/>
    </location>
</feature>
<keyword evidence="4" id="KW-0457">Lysine biosynthesis</keyword>
<dbReference type="Proteomes" id="UP000296144">
    <property type="component" value="Unassembled WGS sequence"/>
</dbReference>
<evidence type="ECO:0000256" key="4">
    <source>
        <dbReference type="HAMAP-Rule" id="MF_01107"/>
    </source>
</evidence>
<protein>
    <recommendedName>
        <fullName evidence="4">Acetylornithine/succinyldiaminopimelate aminotransferase</fullName>
        <shortName evidence="4">ACOAT</shortName>
        <shortName evidence="4">DapATase</shortName>
        <shortName evidence="4">Succinyldiaminopimelate transferase</shortName>
        <ecNumber evidence="4">2.6.1.11</ecNumber>
        <ecNumber evidence="4">2.6.1.17</ecNumber>
    </recommendedName>
</protein>
<dbReference type="PANTHER" id="PTHR11986:SF113">
    <property type="entry name" value="SUCCINYLORNITHINE TRANSAMINASE"/>
    <property type="match status" value="1"/>
</dbReference>
<evidence type="ECO:0000313" key="6">
    <source>
        <dbReference type="Proteomes" id="UP000296144"/>
    </source>
</evidence>
<evidence type="ECO:0000256" key="3">
    <source>
        <dbReference type="ARBA" id="ARBA00022898"/>
    </source>
</evidence>
<keyword evidence="3 4" id="KW-0663">Pyridoxal phosphate</keyword>
<dbReference type="InterPro" id="IPR017652">
    <property type="entry name" value="Ac/SucOrn_transaminase_bac"/>
</dbReference>
<dbReference type="CDD" id="cd00610">
    <property type="entry name" value="OAT_like"/>
    <property type="match status" value="1"/>
</dbReference>
<dbReference type="InterPro" id="IPR015424">
    <property type="entry name" value="PyrdxlP-dep_Trfase"/>
</dbReference>
<dbReference type="PROSITE" id="PS00600">
    <property type="entry name" value="AA_TRANSFER_CLASS_3"/>
    <property type="match status" value="1"/>
</dbReference>
<dbReference type="GO" id="GO:0009089">
    <property type="term" value="P:lysine biosynthetic process via diaminopimelate"/>
    <property type="evidence" value="ECO:0007669"/>
    <property type="project" value="UniProtKB-UniRule"/>
</dbReference>
<gene>
    <name evidence="4" type="primary">argD</name>
    <name evidence="4" type="synonym">dapC</name>
    <name evidence="5" type="ORF">CRV10_01000</name>
</gene>
<comment type="subcellular location">
    <subcellularLocation>
        <location evidence="4">Cytoplasm</location>
    </subcellularLocation>
</comment>
<comment type="catalytic activity">
    <reaction evidence="4">
        <text>N(2)-acetyl-L-ornithine + 2-oxoglutarate = N-acetyl-L-glutamate 5-semialdehyde + L-glutamate</text>
        <dbReference type="Rhea" id="RHEA:18049"/>
        <dbReference type="ChEBI" id="CHEBI:16810"/>
        <dbReference type="ChEBI" id="CHEBI:29123"/>
        <dbReference type="ChEBI" id="CHEBI:29985"/>
        <dbReference type="ChEBI" id="CHEBI:57805"/>
        <dbReference type="EC" id="2.6.1.11"/>
    </reaction>
</comment>
<dbReference type="NCBIfam" id="NF002325">
    <property type="entry name" value="PRK01278.1"/>
    <property type="match status" value="1"/>
</dbReference>
<keyword evidence="6" id="KW-1185">Reference proteome</keyword>
<dbReference type="EC" id="2.6.1.17" evidence="4"/>
<dbReference type="PIRSF" id="PIRSF000521">
    <property type="entry name" value="Transaminase_4ab_Lys_Orn"/>
    <property type="match status" value="1"/>
</dbReference>
<dbReference type="UniPathway" id="UPA00034">
    <property type="reaction ID" value="UER00020"/>
</dbReference>
<keyword evidence="1 4" id="KW-0032">Aminotransferase</keyword>
<evidence type="ECO:0000256" key="1">
    <source>
        <dbReference type="ARBA" id="ARBA00022576"/>
    </source>
</evidence>
<dbReference type="UniPathway" id="UPA00068">
    <property type="reaction ID" value="UER00109"/>
</dbReference>
<name>A0A2P5SWU7_9GAMM</name>
<evidence type="ECO:0000256" key="2">
    <source>
        <dbReference type="ARBA" id="ARBA00022679"/>
    </source>
</evidence>
<reference evidence="5 6" key="1">
    <citation type="journal article" date="2018" name="Genome Biol. Evol.">
        <title>Cladogenesis and Genomic Streamlining in Extracellular Endosymbionts of Tropical Stink Bugs.</title>
        <authorList>
            <person name="Otero-Bravo A."/>
            <person name="Goffredi S."/>
            <person name="Sabree Z.L."/>
        </authorList>
    </citation>
    <scope>NUCLEOTIDE SEQUENCE [LARGE SCALE GENOMIC DNA]</scope>
    <source>
        <strain evidence="5 6">SoEL</strain>
    </source>
</reference>
<comment type="pathway">
    <text evidence="4">Amino-acid biosynthesis; L-arginine biosynthesis; N(2)-acetyl-L-ornithine from L-glutamate: step 4/4.</text>
</comment>
<dbReference type="GO" id="GO:0006526">
    <property type="term" value="P:L-arginine biosynthetic process"/>
    <property type="evidence" value="ECO:0007669"/>
    <property type="project" value="UniProtKB-UniRule"/>
</dbReference>
<dbReference type="NCBIfam" id="TIGR00707">
    <property type="entry name" value="argD"/>
    <property type="match status" value="1"/>
</dbReference>
<dbReference type="HAMAP" id="MF_01107">
    <property type="entry name" value="ArgD_aminotrans_3"/>
    <property type="match status" value="1"/>
</dbReference>